<gene>
    <name evidence="12" type="ORF">J2Z17_002235</name>
</gene>
<dbReference type="Proteomes" id="UP000759443">
    <property type="component" value="Unassembled WGS sequence"/>
</dbReference>
<comment type="subcellular location">
    <subcellularLocation>
        <location evidence="1">Cytoplasm</location>
    </subcellularLocation>
</comment>
<evidence type="ECO:0000256" key="5">
    <source>
        <dbReference type="ARBA" id="ARBA00022490"/>
    </source>
</evidence>
<comment type="caution">
    <text evidence="12">The sequence shown here is derived from an EMBL/GenBank/DDBJ whole genome shotgun (WGS) entry which is preliminary data.</text>
</comment>
<dbReference type="InterPro" id="IPR029063">
    <property type="entry name" value="SAM-dependent_MTases_sf"/>
</dbReference>
<name>A0ABS4DYM9_9HYPH</name>
<organism evidence="12 13">
    <name type="scientific">Rhizobium halophytocola</name>
    <dbReference type="NCBI Taxonomy" id="735519"/>
    <lineage>
        <taxon>Bacteria</taxon>
        <taxon>Pseudomonadati</taxon>
        <taxon>Pseudomonadota</taxon>
        <taxon>Alphaproteobacteria</taxon>
        <taxon>Hyphomicrobiales</taxon>
        <taxon>Rhizobiaceae</taxon>
        <taxon>Rhizobium/Agrobacterium group</taxon>
        <taxon>Rhizobium</taxon>
    </lineage>
</organism>
<dbReference type="Gene3D" id="3.40.50.150">
    <property type="entry name" value="Vaccinia Virus protein VP39"/>
    <property type="match status" value="1"/>
</dbReference>
<keyword evidence="8" id="KW-0949">S-adenosyl-L-methionine</keyword>
<evidence type="ECO:0000256" key="11">
    <source>
        <dbReference type="ARBA" id="ARBA00031350"/>
    </source>
</evidence>
<evidence type="ECO:0000256" key="3">
    <source>
        <dbReference type="ARBA" id="ARBA00011890"/>
    </source>
</evidence>
<sequence>MRQIGKDPAGPLAMAFATVERERFLGPPPWRVRGRSFGVGAETSELPDIYSDVLVALDRQRGINNGSPSLHACGIDWLQPQPGERIAHIGAGTGYYSAIFAELVGSAGSVTAVELDAQLAARARIALSGYDTVTVIEGDGAEKPEGEVDIVYVNFACDRPADPWIERLAPGGRLLFPLGVPVDAGESAGPRFTDRAAYLLIRREADGFSAQFLKGVSFIWGEGELWRSRDRQDMLNRAFRARRLHEVRTLRWKRPRPVAGPPEWYGEADWGLEFGSS</sequence>
<proteinExistence type="inferred from homology"/>
<keyword evidence="13" id="KW-1185">Reference proteome</keyword>
<protein>
    <recommendedName>
        <fullName evidence="4">Protein-L-isoaspartate O-methyltransferase</fullName>
        <ecNumber evidence="3">2.1.1.77</ecNumber>
    </recommendedName>
    <alternativeName>
        <fullName evidence="11">L-isoaspartyl protein carboxyl methyltransferase</fullName>
    </alternativeName>
    <alternativeName>
        <fullName evidence="9">Protein L-isoaspartyl methyltransferase</fullName>
    </alternativeName>
    <alternativeName>
        <fullName evidence="10">Protein-beta-aspartate methyltransferase</fullName>
    </alternativeName>
</protein>
<dbReference type="GO" id="GO:0032259">
    <property type="term" value="P:methylation"/>
    <property type="evidence" value="ECO:0007669"/>
    <property type="project" value="UniProtKB-KW"/>
</dbReference>
<reference evidence="12 13" key="1">
    <citation type="submission" date="2021-03" db="EMBL/GenBank/DDBJ databases">
        <title>Genomic Encyclopedia of Type Strains, Phase IV (KMG-IV): sequencing the most valuable type-strain genomes for metagenomic binning, comparative biology and taxonomic classification.</title>
        <authorList>
            <person name="Goeker M."/>
        </authorList>
    </citation>
    <scope>NUCLEOTIDE SEQUENCE [LARGE SCALE GENOMIC DNA]</scope>
    <source>
        <strain evidence="12 13">DSM 21600</strain>
    </source>
</reference>
<dbReference type="GO" id="GO:0004719">
    <property type="term" value="F:protein-L-isoaspartate (D-aspartate) O-methyltransferase activity"/>
    <property type="evidence" value="ECO:0007669"/>
    <property type="project" value="UniProtKB-EC"/>
</dbReference>
<dbReference type="PANTHER" id="PTHR11579">
    <property type="entry name" value="PROTEIN-L-ISOASPARTATE O-METHYLTRANSFERASE"/>
    <property type="match status" value="1"/>
</dbReference>
<evidence type="ECO:0000256" key="1">
    <source>
        <dbReference type="ARBA" id="ARBA00004496"/>
    </source>
</evidence>
<dbReference type="Pfam" id="PF01135">
    <property type="entry name" value="PCMT"/>
    <property type="match status" value="1"/>
</dbReference>
<dbReference type="SUPFAM" id="SSF53335">
    <property type="entry name" value="S-adenosyl-L-methionine-dependent methyltransferases"/>
    <property type="match status" value="1"/>
</dbReference>
<evidence type="ECO:0000313" key="12">
    <source>
        <dbReference type="EMBL" id="MBP1850798.1"/>
    </source>
</evidence>
<dbReference type="PANTHER" id="PTHR11579:SF0">
    <property type="entry name" value="PROTEIN-L-ISOASPARTATE(D-ASPARTATE) O-METHYLTRANSFERASE"/>
    <property type="match status" value="1"/>
</dbReference>
<dbReference type="CDD" id="cd02440">
    <property type="entry name" value="AdoMet_MTases"/>
    <property type="match status" value="1"/>
</dbReference>
<dbReference type="InterPro" id="IPR000682">
    <property type="entry name" value="PCMT"/>
</dbReference>
<dbReference type="EMBL" id="JAGGJU010000005">
    <property type="protein sequence ID" value="MBP1850798.1"/>
    <property type="molecule type" value="Genomic_DNA"/>
</dbReference>
<dbReference type="EC" id="2.1.1.77" evidence="3"/>
<comment type="similarity">
    <text evidence="2">Belongs to the methyltransferase superfamily. L-isoaspartyl/D-aspartyl protein methyltransferase family.</text>
</comment>
<keyword evidence="5" id="KW-0963">Cytoplasm</keyword>
<evidence type="ECO:0000256" key="10">
    <source>
        <dbReference type="ARBA" id="ARBA00031323"/>
    </source>
</evidence>
<evidence type="ECO:0000256" key="9">
    <source>
        <dbReference type="ARBA" id="ARBA00030757"/>
    </source>
</evidence>
<keyword evidence="6 12" id="KW-0489">Methyltransferase</keyword>
<dbReference type="RefSeq" id="WP_245224018.1">
    <property type="nucleotide sequence ID" value="NZ_JAGGJU010000005.1"/>
</dbReference>
<evidence type="ECO:0000256" key="2">
    <source>
        <dbReference type="ARBA" id="ARBA00005369"/>
    </source>
</evidence>
<accession>A0ABS4DYM9</accession>
<evidence type="ECO:0000313" key="13">
    <source>
        <dbReference type="Proteomes" id="UP000759443"/>
    </source>
</evidence>
<evidence type="ECO:0000256" key="6">
    <source>
        <dbReference type="ARBA" id="ARBA00022603"/>
    </source>
</evidence>
<evidence type="ECO:0000256" key="4">
    <source>
        <dbReference type="ARBA" id="ARBA00013346"/>
    </source>
</evidence>
<evidence type="ECO:0000256" key="8">
    <source>
        <dbReference type="ARBA" id="ARBA00022691"/>
    </source>
</evidence>
<evidence type="ECO:0000256" key="7">
    <source>
        <dbReference type="ARBA" id="ARBA00022679"/>
    </source>
</evidence>
<keyword evidence="7 12" id="KW-0808">Transferase</keyword>